<gene>
    <name evidence="2" type="ORF">BU24DRAFT_413554</name>
</gene>
<dbReference type="Proteomes" id="UP000799778">
    <property type="component" value="Unassembled WGS sequence"/>
</dbReference>
<proteinExistence type="predicted"/>
<dbReference type="AlphaFoldDB" id="A0A6A5XD60"/>
<protein>
    <submittedName>
        <fullName evidence="2">Uncharacterized protein</fullName>
    </submittedName>
</protein>
<dbReference type="RefSeq" id="XP_033379180.1">
    <property type="nucleotide sequence ID" value="XM_033526163.1"/>
</dbReference>
<evidence type="ECO:0000313" key="3">
    <source>
        <dbReference type="Proteomes" id="UP000799778"/>
    </source>
</evidence>
<dbReference type="OrthoDB" id="5335812at2759"/>
<dbReference type="PANTHER" id="PTHR42087:SF1">
    <property type="entry name" value="ILP IS AN APOPTOSIS INHIBITOR"/>
    <property type="match status" value="1"/>
</dbReference>
<evidence type="ECO:0000313" key="2">
    <source>
        <dbReference type="EMBL" id="KAF2010841.1"/>
    </source>
</evidence>
<accession>A0A6A5XD60</accession>
<dbReference type="EMBL" id="ML978075">
    <property type="protein sequence ID" value="KAF2010841.1"/>
    <property type="molecule type" value="Genomic_DNA"/>
</dbReference>
<dbReference type="InterPro" id="IPR053267">
    <property type="entry name" value="Verrucosidin_biosynth-assoc"/>
</dbReference>
<reference evidence="2" key="1">
    <citation type="journal article" date="2020" name="Stud. Mycol.">
        <title>101 Dothideomycetes genomes: a test case for predicting lifestyles and emergence of pathogens.</title>
        <authorList>
            <person name="Haridas S."/>
            <person name="Albert R."/>
            <person name="Binder M."/>
            <person name="Bloem J."/>
            <person name="Labutti K."/>
            <person name="Salamov A."/>
            <person name="Andreopoulos B."/>
            <person name="Baker S."/>
            <person name="Barry K."/>
            <person name="Bills G."/>
            <person name="Bluhm B."/>
            <person name="Cannon C."/>
            <person name="Castanera R."/>
            <person name="Culley D."/>
            <person name="Daum C."/>
            <person name="Ezra D."/>
            <person name="Gonzalez J."/>
            <person name="Henrissat B."/>
            <person name="Kuo A."/>
            <person name="Liang C."/>
            <person name="Lipzen A."/>
            <person name="Lutzoni F."/>
            <person name="Magnuson J."/>
            <person name="Mondo S."/>
            <person name="Nolan M."/>
            <person name="Ohm R."/>
            <person name="Pangilinan J."/>
            <person name="Park H.-J."/>
            <person name="Ramirez L."/>
            <person name="Alfaro M."/>
            <person name="Sun H."/>
            <person name="Tritt A."/>
            <person name="Yoshinaga Y."/>
            <person name="Zwiers L.-H."/>
            <person name="Turgeon B."/>
            <person name="Goodwin S."/>
            <person name="Spatafora J."/>
            <person name="Crous P."/>
            <person name="Grigoriev I."/>
        </authorList>
    </citation>
    <scope>NUCLEOTIDE SEQUENCE</scope>
    <source>
        <strain evidence="2">CBS 175.79</strain>
    </source>
</reference>
<keyword evidence="3" id="KW-1185">Reference proteome</keyword>
<dbReference type="GeneID" id="54283560"/>
<feature type="region of interest" description="Disordered" evidence="1">
    <location>
        <begin position="1"/>
        <end position="29"/>
    </location>
</feature>
<sequence>MLNHHGLATPFPVESRMYDPQGSTSTGSAGSALGKAGLYHNASSALQLNILEWHLMYQRCQQDFLDHAQHDPVVQAAATLINISLPFQRTQSPSMGSTGSIPGPYLRQRNTLANTKFTKFVNDTENAKTFLVVKITDCCEL</sequence>
<evidence type="ECO:0000256" key="1">
    <source>
        <dbReference type="SAM" id="MobiDB-lite"/>
    </source>
</evidence>
<organism evidence="2 3">
    <name type="scientific">Aaosphaeria arxii CBS 175.79</name>
    <dbReference type="NCBI Taxonomy" id="1450172"/>
    <lineage>
        <taxon>Eukaryota</taxon>
        <taxon>Fungi</taxon>
        <taxon>Dikarya</taxon>
        <taxon>Ascomycota</taxon>
        <taxon>Pezizomycotina</taxon>
        <taxon>Dothideomycetes</taxon>
        <taxon>Pleosporomycetidae</taxon>
        <taxon>Pleosporales</taxon>
        <taxon>Pleosporales incertae sedis</taxon>
        <taxon>Aaosphaeria</taxon>
    </lineage>
</organism>
<dbReference type="PANTHER" id="PTHR42087">
    <property type="entry name" value="ILP IS AN APOPTOSIS INHIBITOR"/>
    <property type="match status" value="1"/>
</dbReference>
<name>A0A6A5XD60_9PLEO</name>